<proteinExistence type="predicted"/>
<comment type="caution">
    <text evidence="1">The sequence shown here is derived from an EMBL/GenBank/DDBJ whole genome shotgun (WGS) entry which is preliminary data.</text>
</comment>
<reference evidence="1 2" key="1">
    <citation type="journal article" date="2022" name="Plant J.">
        <title>Chromosome-level genome of Camellia lanceoleosa provides a valuable resource for understanding genome evolution and self-incompatibility.</title>
        <authorList>
            <person name="Gong W."/>
            <person name="Xiao S."/>
            <person name="Wang L."/>
            <person name="Liao Z."/>
            <person name="Chang Y."/>
            <person name="Mo W."/>
            <person name="Hu G."/>
            <person name="Li W."/>
            <person name="Zhao G."/>
            <person name="Zhu H."/>
            <person name="Hu X."/>
            <person name="Ji K."/>
            <person name="Xiang X."/>
            <person name="Song Q."/>
            <person name="Yuan D."/>
            <person name="Jin S."/>
            <person name="Zhang L."/>
        </authorList>
    </citation>
    <scope>NUCLEOTIDE SEQUENCE [LARGE SCALE GENOMIC DNA]</scope>
    <source>
        <strain evidence="1">SQ_2022a</strain>
    </source>
</reference>
<name>A0ACC0IDI4_9ERIC</name>
<evidence type="ECO:0000313" key="2">
    <source>
        <dbReference type="Proteomes" id="UP001060215"/>
    </source>
</evidence>
<dbReference type="Proteomes" id="UP001060215">
    <property type="component" value="Chromosome 6"/>
</dbReference>
<accession>A0ACC0IDI4</accession>
<evidence type="ECO:0000313" key="1">
    <source>
        <dbReference type="EMBL" id="KAI8023348.1"/>
    </source>
</evidence>
<dbReference type="EMBL" id="CM045763">
    <property type="protein sequence ID" value="KAI8023348.1"/>
    <property type="molecule type" value="Genomic_DNA"/>
</dbReference>
<organism evidence="1 2">
    <name type="scientific">Camellia lanceoleosa</name>
    <dbReference type="NCBI Taxonomy" id="1840588"/>
    <lineage>
        <taxon>Eukaryota</taxon>
        <taxon>Viridiplantae</taxon>
        <taxon>Streptophyta</taxon>
        <taxon>Embryophyta</taxon>
        <taxon>Tracheophyta</taxon>
        <taxon>Spermatophyta</taxon>
        <taxon>Magnoliopsida</taxon>
        <taxon>eudicotyledons</taxon>
        <taxon>Gunneridae</taxon>
        <taxon>Pentapetalae</taxon>
        <taxon>asterids</taxon>
        <taxon>Ericales</taxon>
        <taxon>Theaceae</taxon>
        <taxon>Camellia</taxon>
    </lineage>
</organism>
<protein>
    <submittedName>
        <fullName evidence="1">Protein MAINTENANCE OF MERISTEMS</fullName>
    </submittedName>
</protein>
<gene>
    <name evidence="1" type="ORF">LOK49_LG03G02960</name>
</gene>
<feature type="non-terminal residue" evidence="1">
    <location>
        <position position="604"/>
    </location>
</feature>
<keyword evidence="2" id="KW-1185">Reference proteome</keyword>
<sequence length="604" mass="68505">MAGHFPHGRGPPGAGDDLDIMALPPRVRPFIPERYEPRAYVLPRAIFHHFTDFDDRAPVDLLLREPESHLSHEAREIFTSPIFYISAMHFRIFVTSRIARGYGSVAAREWYAELPEAVRHLIDLAGFGPFCSGISRCPASRTLMGALVERWWDTTNSFHFSAIGDMTMTPFDFAMLTGLDVEGWAIPYDEDMGQWEAAWIYLLGARPPVDRSSGRVRYTWFSSHFRGVEMEPETLEEIAQYARGFLMFLFGTTLFADRGNTVGLYLLSALMDLSQVRRYDWGSASLATLYCYMSATSRGRGNILGGYWRAWELWVYAYFPTLAPELEVMVPPTTPYSLVFEGPYRPRLRETLLYLRQYFDTVRPSEFLISLCIGYPQIAWQPWAPLGSELRFQFAGAWGASRYRILLEGPVGRAWFLGERFLRQIWGYPDQDVPSAPPDDMQTVDRLPPQGVVDARLGTDAFLHVEQEEYATYRHTYLMPSLTGVHTPTRRPTGTPSSSRARAADVPSTSRASTSRGGGGLVPPVPPTHHHPGWPDMPTELTGWQFRTPYPIPMEPPMSDHRYVRDPDSLPPPVRYVDEMLGVMAALEGMVLRREAQLSIMGVQ</sequence>